<keyword evidence="2" id="KW-1185">Reference proteome</keyword>
<evidence type="ECO:0000313" key="2">
    <source>
        <dbReference type="Proteomes" id="UP000789366"/>
    </source>
</evidence>
<feature type="non-terminal residue" evidence="1">
    <location>
        <position position="1"/>
    </location>
</feature>
<proteinExistence type="predicted"/>
<dbReference type="EMBL" id="CAJVPW010036136">
    <property type="protein sequence ID" value="CAG8737107.1"/>
    <property type="molecule type" value="Genomic_DNA"/>
</dbReference>
<reference evidence="1" key="1">
    <citation type="submission" date="2021-06" db="EMBL/GenBank/DDBJ databases">
        <authorList>
            <person name="Kallberg Y."/>
            <person name="Tangrot J."/>
            <person name="Rosling A."/>
        </authorList>
    </citation>
    <scope>NUCLEOTIDE SEQUENCE</scope>
    <source>
        <strain evidence="1">28 12/20/2015</strain>
    </source>
</reference>
<sequence>EKVSKTSLLNLLPFKLAQDINNNILQLRIETDKNTDSWTINETTLITK</sequence>
<evidence type="ECO:0000313" key="1">
    <source>
        <dbReference type="EMBL" id="CAG8737107.1"/>
    </source>
</evidence>
<name>A0ACA9Q5P4_9GLOM</name>
<dbReference type="Proteomes" id="UP000789366">
    <property type="component" value="Unassembled WGS sequence"/>
</dbReference>
<accession>A0ACA9Q5P4</accession>
<gene>
    <name evidence="1" type="ORF">SPELUC_LOCUS13526</name>
</gene>
<comment type="caution">
    <text evidence="1">The sequence shown here is derived from an EMBL/GenBank/DDBJ whole genome shotgun (WGS) entry which is preliminary data.</text>
</comment>
<protein>
    <submittedName>
        <fullName evidence="1">16470_t:CDS:1</fullName>
    </submittedName>
</protein>
<organism evidence="1 2">
    <name type="scientific">Cetraspora pellucida</name>
    <dbReference type="NCBI Taxonomy" id="1433469"/>
    <lineage>
        <taxon>Eukaryota</taxon>
        <taxon>Fungi</taxon>
        <taxon>Fungi incertae sedis</taxon>
        <taxon>Mucoromycota</taxon>
        <taxon>Glomeromycotina</taxon>
        <taxon>Glomeromycetes</taxon>
        <taxon>Diversisporales</taxon>
        <taxon>Gigasporaceae</taxon>
        <taxon>Cetraspora</taxon>
    </lineage>
</organism>
<feature type="non-terminal residue" evidence="1">
    <location>
        <position position="48"/>
    </location>
</feature>